<feature type="domain" description="Carbohydrate-binding" evidence="2">
    <location>
        <begin position="54"/>
        <end position="205"/>
    </location>
</feature>
<dbReference type="Gene3D" id="2.60.40.1190">
    <property type="match status" value="1"/>
</dbReference>
<dbReference type="PANTHER" id="PTHR35532:SF5">
    <property type="entry name" value="CARBOHYDRATE-BINDING DOMAIN-CONTAINING PROTEIN"/>
    <property type="match status" value="1"/>
</dbReference>
<feature type="chain" id="PRO_5043482073" evidence="1">
    <location>
        <begin position="37"/>
        <end position="292"/>
    </location>
</feature>
<sequence>MKKAGLPIRKKRLYFFRIVCALAVAVAIISGASAQAPLLPRHYTCYRAEKGISVDGRLSERSWKKAAWTSSFVDIEGDKKPLPRQDTRVKMLWDDRYLYIAAQMEEEHIWAYQNKKDQIVYLENDFEVFIDPDGDTDNYYELEINAINNIFDLFLPKPYRKGGRAQIDWDIKGLKSAVTVDGTVNNARDKDKRWVVEIAIPFESLSIENVKPLIPADGAEWRINFSRVNWQHEIGEDGRYNRKRNAETGKIIPEYNWVWSPQGIINMHYPEYWGKLLFSAEKVGKAKGIAQK</sequence>
<proteinExistence type="predicted"/>
<dbReference type="AlphaFoldDB" id="A0AAU8FQ51"/>
<name>A0AAU8FQ51_9BACT</name>
<feature type="signal peptide" evidence="1">
    <location>
        <begin position="1"/>
        <end position="36"/>
    </location>
</feature>
<protein>
    <submittedName>
        <fullName evidence="3">Carbohydrate-binding family 9-like protein</fullName>
    </submittedName>
</protein>
<dbReference type="GO" id="GO:0030246">
    <property type="term" value="F:carbohydrate binding"/>
    <property type="evidence" value="ECO:0007669"/>
    <property type="project" value="InterPro"/>
</dbReference>
<dbReference type="RefSeq" id="WP_353721626.1">
    <property type="nucleotide sequence ID" value="NZ_CP159289.1"/>
</dbReference>
<evidence type="ECO:0000259" key="2">
    <source>
        <dbReference type="Pfam" id="PF06452"/>
    </source>
</evidence>
<dbReference type="GO" id="GO:0016052">
    <property type="term" value="P:carbohydrate catabolic process"/>
    <property type="evidence" value="ECO:0007669"/>
    <property type="project" value="InterPro"/>
</dbReference>
<gene>
    <name evidence="3" type="ORF">ABV298_07990</name>
</gene>
<dbReference type="SUPFAM" id="SSF49344">
    <property type="entry name" value="CBD9-like"/>
    <property type="match status" value="1"/>
</dbReference>
<keyword evidence="1" id="KW-0732">Signal</keyword>
<dbReference type="Pfam" id="PF06452">
    <property type="entry name" value="CBM9_1"/>
    <property type="match status" value="1"/>
</dbReference>
<dbReference type="InterPro" id="IPR010502">
    <property type="entry name" value="Carb-bd_dom_fam9"/>
</dbReference>
<dbReference type="EMBL" id="CP159289">
    <property type="protein sequence ID" value="XCH26333.1"/>
    <property type="molecule type" value="Genomic_DNA"/>
</dbReference>
<reference evidence="3" key="1">
    <citation type="submission" date="2024-06" db="EMBL/GenBank/DDBJ databases">
        <title>Sequencing and assembly of the genome of Dyadobacter sp. strain 676, a symbiont of Cyamopsis tetragonoloba.</title>
        <authorList>
            <person name="Guro P."/>
            <person name="Sazanova A."/>
            <person name="Kuznetsova I."/>
            <person name="Belimov A."/>
            <person name="Safronova V."/>
        </authorList>
    </citation>
    <scope>NUCLEOTIDE SEQUENCE</scope>
    <source>
        <strain evidence="3">676</strain>
    </source>
</reference>
<dbReference type="PANTHER" id="PTHR35532">
    <property type="entry name" value="SIMILAR TO POLYHYDROXYALKANOATE DEPOLYMERASE"/>
    <property type="match status" value="1"/>
</dbReference>
<dbReference type="CDD" id="cd09620">
    <property type="entry name" value="CBM9_like_3"/>
    <property type="match status" value="1"/>
</dbReference>
<accession>A0AAU8FQ51</accession>
<dbReference type="GO" id="GO:0004553">
    <property type="term" value="F:hydrolase activity, hydrolyzing O-glycosyl compounds"/>
    <property type="evidence" value="ECO:0007669"/>
    <property type="project" value="InterPro"/>
</dbReference>
<evidence type="ECO:0000313" key="3">
    <source>
        <dbReference type="EMBL" id="XCH26333.1"/>
    </source>
</evidence>
<evidence type="ECO:0000256" key="1">
    <source>
        <dbReference type="SAM" id="SignalP"/>
    </source>
</evidence>
<organism evidence="3">
    <name type="scientific">Dyadobacter sp. 676</name>
    <dbReference type="NCBI Taxonomy" id="3088362"/>
    <lineage>
        <taxon>Bacteria</taxon>
        <taxon>Pseudomonadati</taxon>
        <taxon>Bacteroidota</taxon>
        <taxon>Cytophagia</taxon>
        <taxon>Cytophagales</taxon>
        <taxon>Spirosomataceae</taxon>
        <taxon>Dyadobacter</taxon>
    </lineage>
</organism>